<name>A0A927GZ39_9BACL</name>
<evidence type="ECO:0000313" key="3">
    <source>
        <dbReference type="Proteomes" id="UP000639396"/>
    </source>
</evidence>
<dbReference type="SUPFAM" id="SSF56300">
    <property type="entry name" value="Metallo-dependent phosphatases"/>
    <property type="match status" value="1"/>
</dbReference>
<feature type="domain" description="Calcineurin-like phosphoesterase" evidence="1">
    <location>
        <begin position="71"/>
        <end position="282"/>
    </location>
</feature>
<comment type="caution">
    <text evidence="2">The sequence shown here is derived from an EMBL/GenBank/DDBJ whole genome shotgun (WGS) entry which is preliminary data.</text>
</comment>
<dbReference type="InterPro" id="IPR004843">
    <property type="entry name" value="Calcineurin-like_PHP"/>
</dbReference>
<gene>
    <name evidence="2" type="ORF">IDH45_06755</name>
</gene>
<accession>A0A927GZ39</accession>
<dbReference type="GO" id="GO:0016787">
    <property type="term" value="F:hydrolase activity"/>
    <property type="evidence" value="ECO:0007669"/>
    <property type="project" value="InterPro"/>
</dbReference>
<dbReference type="AlphaFoldDB" id="A0A927GZ39"/>
<dbReference type="Proteomes" id="UP000639396">
    <property type="component" value="Unassembled WGS sequence"/>
</dbReference>
<dbReference type="EMBL" id="JACXJA010000006">
    <property type="protein sequence ID" value="MBD2861692.1"/>
    <property type="molecule type" value="Genomic_DNA"/>
</dbReference>
<evidence type="ECO:0000259" key="1">
    <source>
        <dbReference type="Pfam" id="PF00149"/>
    </source>
</evidence>
<proteinExistence type="predicted"/>
<dbReference type="PANTHER" id="PTHR43143:SF1">
    <property type="entry name" value="SERINE_THREONINE-PROTEIN PHOSPHATASE CPPED1"/>
    <property type="match status" value="1"/>
</dbReference>
<reference evidence="2" key="1">
    <citation type="submission" date="2020-09" db="EMBL/GenBank/DDBJ databases">
        <title>A novel bacterium of genus Paenibacillus, isolated from South China Sea.</title>
        <authorList>
            <person name="Huang H."/>
            <person name="Mo K."/>
            <person name="Hu Y."/>
        </authorList>
    </citation>
    <scope>NUCLEOTIDE SEQUENCE</scope>
    <source>
        <strain evidence="2">IB182363</strain>
    </source>
</reference>
<sequence length="363" mass="41266">MSRRGFMKWLFAAFAVIAGSFYALFQLLTRVGTQPSAPPAVADVVVPMPKPEPAPAQDVKPVVSAEPLLSFFLFSDLHISLYDPATSQKLKQALDDVTKLESKVEAIVFTGDLTDYGTDAEYNALEAILKDYKLPPIYGNMGNHDYYRIWIDKNGGFARETMPNGQTDAESRARFQKMFNLSKPYSDVTIHGYHLIMMSQETYVQEQPDVGEGAWYSDEQLEWLQAKLKETKDNKPIFVMIHQPLPPEGQDGGTHRVIRAKAFREILKPYPNVFVFSGHTHQDFENGSSHYSKESFHWFVNSSVGRTSNRSFQQEAKDKTQGLYVQVYEDRVVLRGREFSQKSFITAADWTIPLERAKVEGRN</sequence>
<dbReference type="Pfam" id="PF00149">
    <property type="entry name" value="Metallophos"/>
    <property type="match status" value="1"/>
</dbReference>
<dbReference type="InterPro" id="IPR051918">
    <property type="entry name" value="STPP_CPPED1"/>
</dbReference>
<dbReference type="InterPro" id="IPR029052">
    <property type="entry name" value="Metallo-depent_PP-like"/>
</dbReference>
<dbReference type="RefSeq" id="WP_190925903.1">
    <property type="nucleotide sequence ID" value="NZ_JACXJA010000006.1"/>
</dbReference>
<keyword evidence="3" id="KW-1185">Reference proteome</keyword>
<evidence type="ECO:0000313" key="2">
    <source>
        <dbReference type="EMBL" id="MBD2861692.1"/>
    </source>
</evidence>
<protein>
    <submittedName>
        <fullName evidence="2">Metallophosphoesterase</fullName>
    </submittedName>
</protein>
<dbReference type="PANTHER" id="PTHR43143">
    <property type="entry name" value="METALLOPHOSPHOESTERASE, CALCINEURIN SUPERFAMILY"/>
    <property type="match status" value="1"/>
</dbReference>
<organism evidence="2 3">
    <name type="scientific">Paenibacillus oceani</name>
    <dbReference type="NCBI Taxonomy" id="2772510"/>
    <lineage>
        <taxon>Bacteria</taxon>
        <taxon>Bacillati</taxon>
        <taxon>Bacillota</taxon>
        <taxon>Bacilli</taxon>
        <taxon>Bacillales</taxon>
        <taxon>Paenibacillaceae</taxon>
        <taxon>Paenibacillus</taxon>
    </lineage>
</organism>
<dbReference type="Gene3D" id="3.60.21.10">
    <property type="match status" value="1"/>
</dbReference>